<dbReference type="Gene3D" id="1.10.10.60">
    <property type="entry name" value="Homeodomain-like"/>
    <property type="match status" value="1"/>
</dbReference>
<dbReference type="Proteomes" id="UP000229498">
    <property type="component" value="Unassembled WGS sequence"/>
</dbReference>
<keyword evidence="2" id="KW-0805">Transcription regulation</keyword>
<keyword evidence="4" id="KW-0804">Transcription</keyword>
<keyword evidence="8" id="KW-1185">Reference proteome</keyword>
<keyword evidence="1" id="KW-0678">Repressor</keyword>
<dbReference type="Pfam" id="PF17932">
    <property type="entry name" value="TetR_C_24"/>
    <property type="match status" value="1"/>
</dbReference>
<dbReference type="GO" id="GO:0003700">
    <property type="term" value="F:DNA-binding transcription factor activity"/>
    <property type="evidence" value="ECO:0007669"/>
    <property type="project" value="TreeGrafter"/>
</dbReference>
<dbReference type="SUPFAM" id="SSF46689">
    <property type="entry name" value="Homeodomain-like"/>
    <property type="match status" value="1"/>
</dbReference>
<dbReference type="InterPro" id="IPR050109">
    <property type="entry name" value="HTH-type_TetR-like_transc_reg"/>
</dbReference>
<dbReference type="InterPro" id="IPR041490">
    <property type="entry name" value="KstR2_TetR_C"/>
</dbReference>
<dbReference type="PROSITE" id="PS50977">
    <property type="entry name" value="HTH_TETR_2"/>
    <property type="match status" value="1"/>
</dbReference>
<evidence type="ECO:0000259" key="6">
    <source>
        <dbReference type="PROSITE" id="PS50977"/>
    </source>
</evidence>
<evidence type="ECO:0000313" key="7">
    <source>
        <dbReference type="EMBL" id="PJK30232.1"/>
    </source>
</evidence>
<proteinExistence type="predicted"/>
<sequence>MKPRRSGFWFGADRRRQGGRMARTQAENYDEIRQGILRRSATVFAGQGYANTSIADLARANGISRGLLYHYFASKEALLSEMLHEHLDMMLAAVRRAAAGEGGAEMRFRDTVRTFVRINAASKDLQVTLLHDLQNLAEDDRAAIEAKQRDILAVVRDLIAACDPAAGRDRRTLSARTMMLVGMINYTYIWYDPSGPVGPEEYADMAADTWLKGRGAG</sequence>
<name>A0A2M9G3D8_9PROT</name>
<evidence type="ECO:0000256" key="4">
    <source>
        <dbReference type="ARBA" id="ARBA00023163"/>
    </source>
</evidence>
<feature type="DNA-binding region" description="H-T-H motif" evidence="5">
    <location>
        <begin position="53"/>
        <end position="72"/>
    </location>
</feature>
<organism evidence="7 8">
    <name type="scientific">Minwuia thermotolerans</name>
    <dbReference type="NCBI Taxonomy" id="2056226"/>
    <lineage>
        <taxon>Bacteria</taxon>
        <taxon>Pseudomonadati</taxon>
        <taxon>Pseudomonadota</taxon>
        <taxon>Alphaproteobacteria</taxon>
        <taxon>Minwuiales</taxon>
        <taxon>Minwuiaceae</taxon>
        <taxon>Minwuia</taxon>
    </lineage>
</organism>
<dbReference type="EMBL" id="PHIG01000029">
    <property type="protein sequence ID" value="PJK30232.1"/>
    <property type="molecule type" value="Genomic_DNA"/>
</dbReference>
<dbReference type="OrthoDB" id="9779746at2"/>
<dbReference type="PANTHER" id="PTHR30055:SF175">
    <property type="entry name" value="HTH-TYPE TRANSCRIPTIONAL REPRESSOR KSTR2"/>
    <property type="match status" value="1"/>
</dbReference>
<evidence type="ECO:0000313" key="8">
    <source>
        <dbReference type="Proteomes" id="UP000229498"/>
    </source>
</evidence>
<dbReference type="InterPro" id="IPR009057">
    <property type="entry name" value="Homeodomain-like_sf"/>
</dbReference>
<evidence type="ECO:0000256" key="1">
    <source>
        <dbReference type="ARBA" id="ARBA00022491"/>
    </source>
</evidence>
<dbReference type="Pfam" id="PF00440">
    <property type="entry name" value="TetR_N"/>
    <property type="match status" value="1"/>
</dbReference>
<gene>
    <name evidence="7" type="ORF">CVT23_07495</name>
</gene>
<dbReference type="AlphaFoldDB" id="A0A2M9G3D8"/>
<evidence type="ECO:0000256" key="5">
    <source>
        <dbReference type="PROSITE-ProRule" id="PRU00335"/>
    </source>
</evidence>
<dbReference type="PRINTS" id="PR00455">
    <property type="entry name" value="HTHTETR"/>
</dbReference>
<evidence type="ECO:0000256" key="2">
    <source>
        <dbReference type="ARBA" id="ARBA00023015"/>
    </source>
</evidence>
<protein>
    <submittedName>
        <fullName evidence="7">TetR/AcrR family transcriptional regulator</fullName>
    </submittedName>
</protein>
<keyword evidence="3 5" id="KW-0238">DNA-binding</keyword>
<dbReference type="PANTHER" id="PTHR30055">
    <property type="entry name" value="HTH-TYPE TRANSCRIPTIONAL REGULATOR RUTR"/>
    <property type="match status" value="1"/>
</dbReference>
<feature type="domain" description="HTH tetR-type" evidence="6">
    <location>
        <begin position="30"/>
        <end position="90"/>
    </location>
</feature>
<dbReference type="PROSITE" id="PS01081">
    <property type="entry name" value="HTH_TETR_1"/>
    <property type="match status" value="1"/>
</dbReference>
<accession>A0A2M9G3D8</accession>
<dbReference type="GO" id="GO:0000976">
    <property type="term" value="F:transcription cis-regulatory region binding"/>
    <property type="evidence" value="ECO:0007669"/>
    <property type="project" value="TreeGrafter"/>
</dbReference>
<dbReference type="SUPFAM" id="SSF48498">
    <property type="entry name" value="Tetracyclin repressor-like, C-terminal domain"/>
    <property type="match status" value="1"/>
</dbReference>
<dbReference type="InterPro" id="IPR001647">
    <property type="entry name" value="HTH_TetR"/>
</dbReference>
<dbReference type="InterPro" id="IPR023772">
    <property type="entry name" value="DNA-bd_HTH_TetR-type_CS"/>
</dbReference>
<comment type="caution">
    <text evidence="7">The sequence shown here is derived from an EMBL/GenBank/DDBJ whole genome shotgun (WGS) entry which is preliminary data.</text>
</comment>
<reference evidence="7 8" key="1">
    <citation type="submission" date="2017-11" db="EMBL/GenBank/DDBJ databases">
        <title>Draft genome sequence of Rhizobiales bacterium SY3-13.</title>
        <authorList>
            <person name="Sun C."/>
        </authorList>
    </citation>
    <scope>NUCLEOTIDE SEQUENCE [LARGE SCALE GENOMIC DNA]</scope>
    <source>
        <strain evidence="7 8">SY3-13</strain>
    </source>
</reference>
<evidence type="ECO:0000256" key="3">
    <source>
        <dbReference type="ARBA" id="ARBA00023125"/>
    </source>
</evidence>
<dbReference type="Gene3D" id="1.10.357.10">
    <property type="entry name" value="Tetracycline Repressor, domain 2"/>
    <property type="match status" value="1"/>
</dbReference>
<dbReference type="InterPro" id="IPR036271">
    <property type="entry name" value="Tet_transcr_reg_TetR-rel_C_sf"/>
</dbReference>